<dbReference type="Gene3D" id="3.40.50.1820">
    <property type="entry name" value="alpha/beta hydrolase"/>
    <property type="match status" value="1"/>
</dbReference>
<dbReference type="GO" id="GO:0016787">
    <property type="term" value="F:hydrolase activity"/>
    <property type="evidence" value="ECO:0007669"/>
    <property type="project" value="UniProtKB-KW"/>
</dbReference>
<evidence type="ECO:0000313" key="3">
    <source>
        <dbReference type="Proteomes" id="UP000662888"/>
    </source>
</evidence>
<dbReference type="InterPro" id="IPR029058">
    <property type="entry name" value="AB_hydrolase_fold"/>
</dbReference>
<feature type="signal peptide" evidence="1">
    <location>
        <begin position="1"/>
        <end position="21"/>
    </location>
</feature>
<name>A0AA48W706_9BURK</name>
<keyword evidence="1" id="KW-0732">Signal</keyword>
<organism evidence="2 3">
    <name type="scientific">Massilia antarctica</name>
    <dbReference type="NCBI Taxonomy" id="2765360"/>
    <lineage>
        <taxon>Bacteria</taxon>
        <taxon>Pseudomonadati</taxon>
        <taxon>Pseudomonadota</taxon>
        <taxon>Betaproteobacteria</taxon>
        <taxon>Burkholderiales</taxon>
        <taxon>Oxalobacteraceae</taxon>
        <taxon>Telluria group</taxon>
        <taxon>Massilia</taxon>
    </lineage>
</organism>
<keyword evidence="3" id="KW-1185">Reference proteome</keyword>
<dbReference type="RefSeq" id="WP_206087346.1">
    <property type="nucleotide sequence ID" value="NZ_CP065053.1"/>
</dbReference>
<dbReference type="InterPro" id="IPR010297">
    <property type="entry name" value="DUF900_hydrolase"/>
</dbReference>
<reference evidence="2 3" key="1">
    <citation type="submission" date="2020-11" db="EMBL/GenBank/DDBJ databases">
        <authorList>
            <person name="Sun Q."/>
        </authorList>
    </citation>
    <scope>NUCLEOTIDE SEQUENCE [LARGE SCALE GENOMIC DNA]</scope>
    <source>
        <strain evidence="2 3">P8398</strain>
    </source>
</reference>
<dbReference type="Proteomes" id="UP000662888">
    <property type="component" value="Chromosome"/>
</dbReference>
<dbReference type="PROSITE" id="PS51257">
    <property type="entry name" value="PROKAR_LIPOPROTEIN"/>
    <property type="match status" value="1"/>
</dbReference>
<dbReference type="PANTHER" id="PTHR37946">
    <property type="entry name" value="SLL1969 PROTEIN"/>
    <property type="match status" value="1"/>
</dbReference>
<keyword evidence="2" id="KW-0378">Hydrolase</keyword>
<protein>
    <submittedName>
        <fullName evidence="2">Alpha/beta hydrolase</fullName>
    </submittedName>
</protein>
<proteinExistence type="predicted"/>
<evidence type="ECO:0000256" key="1">
    <source>
        <dbReference type="SAM" id="SignalP"/>
    </source>
</evidence>
<dbReference type="PANTHER" id="PTHR37946:SF1">
    <property type="entry name" value="SLL1969 PROTEIN"/>
    <property type="match status" value="1"/>
</dbReference>
<dbReference type="EMBL" id="CP065053">
    <property type="protein sequence ID" value="QPI47667.1"/>
    <property type="molecule type" value="Genomic_DNA"/>
</dbReference>
<dbReference type="Pfam" id="PF05990">
    <property type="entry name" value="DUF900"/>
    <property type="match status" value="1"/>
</dbReference>
<accession>A0AA48W706</accession>
<evidence type="ECO:0000313" key="2">
    <source>
        <dbReference type="EMBL" id="QPI47667.1"/>
    </source>
</evidence>
<sequence length="327" mass="34431">MTKIPAAAVALATLGLMTGCATPPPAEPALLTIDGSRLPPANVSMVIAGLSQCTDSGDHTLKLNAQEPVTVLVHGCFSSAGRYRGMAQVLAFHGQQTACFTYNDRDSLSASAGQLDTALTALARNMDNKHITVLGHSQGALIARKAMSVSHPDAIDGKDVQLRLVTVSGPFGGIAAARHCGSPLWKTLSLGLVGPICQIVTGDKWSEITATSPFIRAPGALDPRVTDFLKIMTDESGSCRRMSNGACVESDAIFSLAEQRNPAVDSDPLVSIVEVKAGHVEIVGNNRTGPVKLIAVLQERGVIKPTQPDRMEKFGQLLTRLFGEASR</sequence>
<feature type="chain" id="PRO_5047354050" evidence="1">
    <location>
        <begin position="22"/>
        <end position="327"/>
    </location>
</feature>
<gene>
    <name evidence="2" type="ORF">IV454_18970</name>
</gene>
<dbReference type="SUPFAM" id="SSF53474">
    <property type="entry name" value="alpha/beta-Hydrolases"/>
    <property type="match status" value="1"/>
</dbReference>